<dbReference type="InterPro" id="IPR035240">
    <property type="entry name" value="SprT_Zn_ribbon"/>
</dbReference>
<evidence type="ECO:0000313" key="3">
    <source>
        <dbReference type="EMBL" id="KAB2576219.1"/>
    </source>
</evidence>
<dbReference type="EMBL" id="VCHE01000025">
    <property type="protein sequence ID" value="KAB2576219.1"/>
    <property type="molecule type" value="Genomic_DNA"/>
</dbReference>
<dbReference type="InterPro" id="IPR006640">
    <property type="entry name" value="SprT-like_domain"/>
</dbReference>
<feature type="region of interest" description="Disordered" evidence="1">
    <location>
        <begin position="1"/>
        <end position="298"/>
    </location>
</feature>
<dbReference type="AlphaFoldDB" id="A0A5N5DEK0"/>
<gene>
    <name evidence="3" type="ORF">DBV05_g5033</name>
</gene>
<dbReference type="Proteomes" id="UP000325902">
    <property type="component" value="Unassembled WGS sequence"/>
</dbReference>
<dbReference type="CDD" id="cd00084">
    <property type="entry name" value="HMG-box_SF"/>
    <property type="match status" value="1"/>
</dbReference>
<protein>
    <submittedName>
        <fullName evidence="3">HMG box-containing protein</fullName>
    </submittedName>
</protein>
<dbReference type="PANTHER" id="PTHR23099:SF0">
    <property type="entry name" value="GERM CELL NUCLEAR ACIDIC PROTEIN"/>
    <property type="match status" value="1"/>
</dbReference>
<comment type="caution">
    <text evidence="3">The sequence shown here is derived from an EMBL/GenBank/DDBJ whole genome shotgun (WGS) entry which is preliminary data.</text>
</comment>
<dbReference type="GO" id="GO:0006950">
    <property type="term" value="P:response to stress"/>
    <property type="evidence" value="ECO:0007669"/>
    <property type="project" value="UniProtKB-ARBA"/>
</dbReference>
<dbReference type="GO" id="GO:0005634">
    <property type="term" value="C:nucleus"/>
    <property type="evidence" value="ECO:0007669"/>
    <property type="project" value="TreeGrafter"/>
</dbReference>
<feature type="region of interest" description="Disordered" evidence="1">
    <location>
        <begin position="317"/>
        <end position="360"/>
    </location>
</feature>
<proteinExistence type="predicted"/>
<evidence type="ECO:0000256" key="1">
    <source>
        <dbReference type="SAM" id="MobiDB-lite"/>
    </source>
</evidence>
<dbReference type="Pfam" id="PF17283">
    <property type="entry name" value="Zn_ribbon_SprT"/>
    <property type="match status" value="1"/>
</dbReference>
<feature type="compositionally biased region" description="Basic and acidic residues" evidence="1">
    <location>
        <begin position="323"/>
        <end position="336"/>
    </location>
</feature>
<sequence>MARAHDESSDDELPALSDILNRRRNAQPATPSSREKNKPLLGAKNPESTAPPLSQKAKGTPVAARRQRLLKSASVDSRLARPVTAETIGSIASLDESGSTFRTRSPVAKRTAARAAKKNAKYLVDEESDSNSMAQADSDCSSESESEEDVEGSLWSASHDDRDDMFAEDDHDEATWPPNVLLTDFQKSNVGSSDDVSRSRQVSEHSVPAYETQYTRNPPPILRKPEISSADSERPSSSSSTDFNAVLTYSPPRRRSPHKILHDSDRPCTPPLAASPEKSRLVSPKKNRIPTPPHRPSLDAFWSAEVVNSWNDLHSPRKVLQSPKKERAGPPSDKETYQISPQKKSLAKKDPARRSFEQRKHQLARDFLDELDATITKGEISSLTAESGGVQLVWSKTLNTTAGRANWKKESIKVQENGMSSVRHKHHASIELAEKVIDDEDRLVNVIAHEFCHLTNFMISNVRDNPHGREFKEWAKRVTRAFGHRNVNVTTKHTYAIDYKYVWTCVSCEHEFKRHSKSIDPAKHRCGSCKSELVQTKPAVRRKDPNKGPNEYQIFMKENFQRIKRENEGKSHKEIMEVLGREYKEAKAQGSRPTRVEDDLKSVTRAISAVALDD</sequence>
<dbReference type="Gene3D" id="1.10.30.10">
    <property type="entry name" value="High mobility group box domain"/>
    <property type="match status" value="1"/>
</dbReference>
<dbReference type="SUPFAM" id="SSF47095">
    <property type="entry name" value="HMG-box"/>
    <property type="match status" value="1"/>
</dbReference>
<dbReference type="InterPro" id="IPR036910">
    <property type="entry name" value="HMG_box_dom_sf"/>
</dbReference>
<evidence type="ECO:0000313" key="4">
    <source>
        <dbReference type="Proteomes" id="UP000325902"/>
    </source>
</evidence>
<accession>A0A5N5DEK0</accession>
<feature type="compositionally biased region" description="Acidic residues" evidence="1">
    <location>
        <begin position="140"/>
        <end position="151"/>
    </location>
</feature>
<feature type="compositionally biased region" description="Basic residues" evidence="1">
    <location>
        <begin position="111"/>
        <end position="120"/>
    </location>
</feature>
<evidence type="ECO:0000259" key="2">
    <source>
        <dbReference type="SMART" id="SM00731"/>
    </source>
</evidence>
<keyword evidence="4" id="KW-1185">Reference proteome</keyword>
<organism evidence="3 4">
    <name type="scientific">Lasiodiplodia theobromae</name>
    <dbReference type="NCBI Taxonomy" id="45133"/>
    <lineage>
        <taxon>Eukaryota</taxon>
        <taxon>Fungi</taxon>
        <taxon>Dikarya</taxon>
        <taxon>Ascomycota</taxon>
        <taxon>Pezizomycotina</taxon>
        <taxon>Dothideomycetes</taxon>
        <taxon>Dothideomycetes incertae sedis</taxon>
        <taxon>Botryosphaeriales</taxon>
        <taxon>Botryosphaeriaceae</taxon>
        <taxon>Lasiodiplodia</taxon>
    </lineage>
</organism>
<feature type="compositionally biased region" description="Basic and acidic residues" evidence="1">
    <location>
        <begin position="347"/>
        <end position="360"/>
    </location>
</feature>
<feature type="domain" description="SprT-like" evidence="2">
    <location>
        <begin position="369"/>
        <end position="536"/>
    </location>
</feature>
<dbReference type="Pfam" id="PF10263">
    <property type="entry name" value="SprT-like"/>
    <property type="match status" value="1"/>
</dbReference>
<name>A0A5N5DEK0_9PEZI</name>
<dbReference type="PANTHER" id="PTHR23099">
    <property type="entry name" value="TRANSCRIPTIONAL REGULATOR"/>
    <property type="match status" value="1"/>
</dbReference>
<dbReference type="SMART" id="SM00731">
    <property type="entry name" value="SprT"/>
    <property type="match status" value="1"/>
</dbReference>
<reference evidence="3 4" key="1">
    <citation type="journal article" date="2019" name="Sci. Rep.">
        <title>A multi-omics analysis of the grapevine pathogen Lasiodiplodia theobromae reveals that temperature affects the expression of virulence- and pathogenicity-related genes.</title>
        <authorList>
            <person name="Felix C."/>
            <person name="Meneses R."/>
            <person name="Goncalves M.F.M."/>
            <person name="Tilleman L."/>
            <person name="Duarte A.S."/>
            <person name="Jorrin-Novo J.V."/>
            <person name="Van de Peer Y."/>
            <person name="Deforce D."/>
            <person name="Van Nieuwerburgh F."/>
            <person name="Esteves A.C."/>
            <person name="Alves A."/>
        </authorList>
    </citation>
    <scope>NUCLEOTIDE SEQUENCE [LARGE SCALE GENOMIC DNA]</scope>
    <source>
        <strain evidence="3 4">LA-SOL3</strain>
    </source>
</reference>
<feature type="compositionally biased region" description="Basic and acidic residues" evidence="1">
    <location>
        <begin position="223"/>
        <end position="234"/>
    </location>
</feature>
<dbReference type="OrthoDB" id="20772at2759"/>